<evidence type="ECO:0000313" key="3">
    <source>
        <dbReference type="Proteomes" id="UP001055439"/>
    </source>
</evidence>
<keyword evidence="3" id="KW-1185">Reference proteome</keyword>
<evidence type="ECO:0000256" key="1">
    <source>
        <dbReference type="SAM" id="MobiDB-lite"/>
    </source>
</evidence>
<dbReference type="EMBL" id="CP097507">
    <property type="protein sequence ID" value="URE06662.1"/>
    <property type="molecule type" value="Genomic_DNA"/>
</dbReference>
<organism evidence="2 3">
    <name type="scientific">Musa troglodytarum</name>
    <name type="common">fe'i banana</name>
    <dbReference type="NCBI Taxonomy" id="320322"/>
    <lineage>
        <taxon>Eukaryota</taxon>
        <taxon>Viridiplantae</taxon>
        <taxon>Streptophyta</taxon>
        <taxon>Embryophyta</taxon>
        <taxon>Tracheophyta</taxon>
        <taxon>Spermatophyta</taxon>
        <taxon>Magnoliopsida</taxon>
        <taxon>Liliopsida</taxon>
        <taxon>Zingiberales</taxon>
        <taxon>Musaceae</taxon>
        <taxon>Musa</taxon>
    </lineage>
</organism>
<sequence>MSRWLEFIPKDERLCVRAGPRKLPQELSLKPVDGLLVHLESLGENLVRDGRLRPEHSVGDGDGAGVLATESTDGDGVGVPRVELEVDEALREHKHITLLQHLGEETIAVVAVGCDEADEELSFYDGEDLGGTGVGVGSVEAFGRVVDANHRDAEGVESDDLVHVDGSDIGAELLSRVAGLVESRGEEVFGFHHRGVLADEPIHPHCSSNETTRSVNMHQGT</sequence>
<dbReference type="OrthoDB" id="1879185at2759"/>
<evidence type="ECO:0000313" key="2">
    <source>
        <dbReference type="EMBL" id="URE06662.1"/>
    </source>
</evidence>
<reference evidence="2" key="1">
    <citation type="submission" date="2022-05" db="EMBL/GenBank/DDBJ databases">
        <title>The Musa troglodytarum L. genome provides insights into the mechanism of non-climacteric behaviour and enrichment of carotenoids.</title>
        <authorList>
            <person name="Wang J."/>
        </authorList>
    </citation>
    <scope>NUCLEOTIDE SEQUENCE</scope>
    <source>
        <tissue evidence="2">Leaf</tissue>
    </source>
</reference>
<accession>A0A9E7G5K4</accession>
<feature type="region of interest" description="Disordered" evidence="1">
    <location>
        <begin position="202"/>
        <end position="221"/>
    </location>
</feature>
<feature type="region of interest" description="Disordered" evidence="1">
    <location>
        <begin position="53"/>
        <end position="78"/>
    </location>
</feature>
<dbReference type="AlphaFoldDB" id="A0A9E7G5K4"/>
<dbReference type="Proteomes" id="UP001055439">
    <property type="component" value="Chromosome 5"/>
</dbReference>
<gene>
    <name evidence="2" type="ORF">MUK42_19210</name>
</gene>
<name>A0A9E7G5K4_9LILI</name>
<protein>
    <submittedName>
        <fullName evidence="2">Uncharacterized protein</fullName>
    </submittedName>
</protein>
<feature type="compositionally biased region" description="Polar residues" evidence="1">
    <location>
        <begin position="206"/>
        <end position="221"/>
    </location>
</feature>
<proteinExistence type="predicted"/>